<accession>A0A317PI44</accession>
<keyword evidence="2" id="KW-0808">Transferase</keyword>
<dbReference type="PANTHER" id="PTHR43591:SF24">
    <property type="entry name" value="2-METHOXY-6-POLYPRENYL-1,4-BENZOQUINOL METHYLASE, MITOCHONDRIAL"/>
    <property type="match status" value="1"/>
</dbReference>
<evidence type="ECO:0000259" key="1">
    <source>
        <dbReference type="Pfam" id="PF08241"/>
    </source>
</evidence>
<organism evidence="2 3">
    <name type="scientific">Hoeflea marina</name>
    <dbReference type="NCBI Taxonomy" id="274592"/>
    <lineage>
        <taxon>Bacteria</taxon>
        <taxon>Pseudomonadati</taxon>
        <taxon>Pseudomonadota</taxon>
        <taxon>Alphaproteobacteria</taxon>
        <taxon>Hyphomicrobiales</taxon>
        <taxon>Rhizobiaceae</taxon>
        <taxon>Hoeflea</taxon>
    </lineage>
</organism>
<name>A0A317PI44_9HYPH</name>
<proteinExistence type="predicted"/>
<reference evidence="2 3" key="1">
    <citation type="submission" date="2018-05" db="EMBL/GenBank/DDBJ databases">
        <title>Genomic Encyclopedia of Type Strains, Phase IV (KMG-IV): sequencing the most valuable type-strain genomes for metagenomic binning, comparative biology and taxonomic classification.</title>
        <authorList>
            <person name="Goeker M."/>
        </authorList>
    </citation>
    <scope>NUCLEOTIDE SEQUENCE [LARGE SCALE GENOMIC DNA]</scope>
    <source>
        <strain evidence="2 3">DSM 16791</strain>
    </source>
</reference>
<evidence type="ECO:0000313" key="3">
    <source>
        <dbReference type="Proteomes" id="UP000246352"/>
    </source>
</evidence>
<feature type="domain" description="Methyltransferase type 11" evidence="1">
    <location>
        <begin position="48"/>
        <end position="136"/>
    </location>
</feature>
<dbReference type="InterPro" id="IPR029063">
    <property type="entry name" value="SAM-dependent_MTases_sf"/>
</dbReference>
<dbReference type="SUPFAM" id="SSF53335">
    <property type="entry name" value="S-adenosyl-L-methionine-dependent methyltransferases"/>
    <property type="match status" value="1"/>
</dbReference>
<sequence length="247" mass="27473">MAKSLPFTLERFRVLQDMQADHFWYAGRRMMIANALTSLGGRAVDTALDIGCGPGTHLRAWSGYARKVFGIDQYAGQVDSAAFDSNTQLIAGDVASLPFDDNSIDLMFALDVIEHVPDLPTLSEARRVLKPGGHILVTVPAFQWLWSVRDEDAGHLRRYSSAQIREVVEAAGLKVSRIRYYQCLLFPLVVLSRMFGRRSSATRDMEDFPPRLMNAAFRAVNRLEGRIDALGLAMPFGSSLVVLARKP</sequence>
<dbReference type="CDD" id="cd02440">
    <property type="entry name" value="AdoMet_MTases"/>
    <property type="match status" value="1"/>
</dbReference>
<dbReference type="PANTHER" id="PTHR43591">
    <property type="entry name" value="METHYLTRANSFERASE"/>
    <property type="match status" value="1"/>
</dbReference>
<keyword evidence="2" id="KW-0489">Methyltransferase</keyword>
<dbReference type="InterPro" id="IPR013216">
    <property type="entry name" value="Methyltransf_11"/>
</dbReference>
<dbReference type="Pfam" id="PF08241">
    <property type="entry name" value="Methyltransf_11"/>
    <property type="match status" value="1"/>
</dbReference>
<evidence type="ECO:0000313" key="2">
    <source>
        <dbReference type="EMBL" id="PWV99060.1"/>
    </source>
</evidence>
<comment type="caution">
    <text evidence="2">The sequence shown here is derived from an EMBL/GenBank/DDBJ whole genome shotgun (WGS) entry which is preliminary data.</text>
</comment>
<protein>
    <submittedName>
        <fullName evidence="2">Methyltransferase family protein</fullName>
    </submittedName>
</protein>
<keyword evidence="3" id="KW-1185">Reference proteome</keyword>
<dbReference type="GO" id="GO:0032259">
    <property type="term" value="P:methylation"/>
    <property type="evidence" value="ECO:0007669"/>
    <property type="project" value="UniProtKB-KW"/>
</dbReference>
<dbReference type="Proteomes" id="UP000246352">
    <property type="component" value="Unassembled WGS sequence"/>
</dbReference>
<dbReference type="Gene3D" id="3.40.50.150">
    <property type="entry name" value="Vaccinia Virus protein VP39"/>
    <property type="match status" value="1"/>
</dbReference>
<dbReference type="AlphaFoldDB" id="A0A317PI44"/>
<gene>
    <name evidence="2" type="ORF">DFR52_104351</name>
</gene>
<dbReference type="GO" id="GO:0008757">
    <property type="term" value="F:S-adenosylmethionine-dependent methyltransferase activity"/>
    <property type="evidence" value="ECO:0007669"/>
    <property type="project" value="InterPro"/>
</dbReference>
<dbReference type="EMBL" id="QGTR01000004">
    <property type="protein sequence ID" value="PWV99060.1"/>
    <property type="molecule type" value="Genomic_DNA"/>
</dbReference>